<name>A0ABQ8S6H8_PERAM</name>
<accession>A0ABQ8S6H8</accession>
<reference evidence="1 2" key="1">
    <citation type="journal article" date="2022" name="Allergy">
        <title>Genome assembly and annotation of Periplaneta americana reveal a comprehensive cockroach allergen profile.</title>
        <authorList>
            <person name="Wang L."/>
            <person name="Xiong Q."/>
            <person name="Saelim N."/>
            <person name="Wang L."/>
            <person name="Nong W."/>
            <person name="Wan A.T."/>
            <person name="Shi M."/>
            <person name="Liu X."/>
            <person name="Cao Q."/>
            <person name="Hui J.H.L."/>
            <person name="Sookrung N."/>
            <person name="Leung T.F."/>
            <person name="Tungtrongchitr A."/>
            <person name="Tsui S.K.W."/>
        </authorList>
    </citation>
    <scope>NUCLEOTIDE SEQUENCE [LARGE SCALE GENOMIC DNA]</scope>
    <source>
        <strain evidence="1">PWHHKU_190912</strain>
    </source>
</reference>
<sequence length="108" mass="12503">MVPFIRLCDDRIISKNLWTPRSPDLTTPDNIWYRGSYGLARSMWTSVPRKKLILSRLRTSHNIRDIGQDIMDMELEDKDVDVEVGFRILFSTMDSGSSIYMETVDDTG</sequence>
<protein>
    <submittedName>
        <fullName evidence="1">Uncharacterized protein</fullName>
    </submittedName>
</protein>
<organism evidence="1 2">
    <name type="scientific">Periplaneta americana</name>
    <name type="common">American cockroach</name>
    <name type="synonym">Blatta americana</name>
    <dbReference type="NCBI Taxonomy" id="6978"/>
    <lineage>
        <taxon>Eukaryota</taxon>
        <taxon>Metazoa</taxon>
        <taxon>Ecdysozoa</taxon>
        <taxon>Arthropoda</taxon>
        <taxon>Hexapoda</taxon>
        <taxon>Insecta</taxon>
        <taxon>Pterygota</taxon>
        <taxon>Neoptera</taxon>
        <taxon>Polyneoptera</taxon>
        <taxon>Dictyoptera</taxon>
        <taxon>Blattodea</taxon>
        <taxon>Blattoidea</taxon>
        <taxon>Blattidae</taxon>
        <taxon>Blattinae</taxon>
        <taxon>Periplaneta</taxon>
    </lineage>
</organism>
<proteinExistence type="predicted"/>
<gene>
    <name evidence="1" type="ORF">ANN_21666</name>
</gene>
<keyword evidence="2" id="KW-1185">Reference proteome</keyword>
<dbReference type="Proteomes" id="UP001148838">
    <property type="component" value="Unassembled WGS sequence"/>
</dbReference>
<evidence type="ECO:0000313" key="1">
    <source>
        <dbReference type="EMBL" id="KAJ4429497.1"/>
    </source>
</evidence>
<evidence type="ECO:0000313" key="2">
    <source>
        <dbReference type="Proteomes" id="UP001148838"/>
    </source>
</evidence>
<comment type="caution">
    <text evidence="1">The sequence shown here is derived from an EMBL/GenBank/DDBJ whole genome shotgun (WGS) entry which is preliminary data.</text>
</comment>
<dbReference type="EMBL" id="JAJSOF020000033">
    <property type="protein sequence ID" value="KAJ4429497.1"/>
    <property type="molecule type" value="Genomic_DNA"/>
</dbReference>